<dbReference type="SUPFAM" id="SSF54523">
    <property type="entry name" value="Pili subunits"/>
    <property type="match status" value="1"/>
</dbReference>
<gene>
    <name evidence="7" type="ORF">G3M99_13470</name>
</gene>
<keyword evidence="3 6" id="KW-0812">Transmembrane</keyword>
<dbReference type="Proteomes" id="UP000481872">
    <property type="component" value="Unassembled WGS sequence"/>
</dbReference>
<dbReference type="Pfam" id="PF07963">
    <property type="entry name" value="N_methyl"/>
    <property type="match status" value="1"/>
</dbReference>
<evidence type="ECO:0000256" key="2">
    <source>
        <dbReference type="ARBA" id="ARBA00022481"/>
    </source>
</evidence>
<dbReference type="AlphaFoldDB" id="A0A6M0H558"/>
<evidence type="ECO:0000256" key="3">
    <source>
        <dbReference type="ARBA" id="ARBA00022692"/>
    </source>
</evidence>
<dbReference type="PROSITE" id="PS00409">
    <property type="entry name" value="PROKAR_NTER_METHYL"/>
    <property type="match status" value="1"/>
</dbReference>
<keyword evidence="8" id="KW-1185">Reference proteome</keyword>
<dbReference type="InterPro" id="IPR045584">
    <property type="entry name" value="Pilin-like"/>
</dbReference>
<dbReference type="Gene3D" id="3.30.700.10">
    <property type="entry name" value="Glycoprotein, Type 4 Pilin"/>
    <property type="match status" value="1"/>
</dbReference>
<keyword evidence="2" id="KW-0488">Methylation</keyword>
<dbReference type="PANTHER" id="PTHR30093:SF44">
    <property type="entry name" value="TYPE II SECRETION SYSTEM CORE PROTEIN G"/>
    <property type="match status" value="1"/>
</dbReference>
<dbReference type="EMBL" id="JAAGPU010000027">
    <property type="protein sequence ID" value="NEU05840.1"/>
    <property type="molecule type" value="Genomic_DNA"/>
</dbReference>
<evidence type="ECO:0000256" key="1">
    <source>
        <dbReference type="ARBA" id="ARBA00004167"/>
    </source>
</evidence>
<name>A0A6M0H558_9CLOT</name>
<dbReference type="InterPro" id="IPR000983">
    <property type="entry name" value="Bac_GSPG_pilin"/>
</dbReference>
<organism evidence="7 8">
    <name type="scientific">Clostridium senegalense</name>
    <dbReference type="NCBI Taxonomy" id="1465809"/>
    <lineage>
        <taxon>Bacteria</taxon>
        <taxon>Bacillati</taxon>
        <taxon>Bacillota</taxon>
        <taxon>Clostridia</taxon>
        <taxon>Eubacteriales</taxon>
        <taxon>Clostridiaceae</taxon>
        <taxon>Clostridium</taxon>
    </lineage>
</organism>
<evidence type="ECO:0000313" key="8">
    <source>
        <dbReference type="Proteomes" id="UP000481872"/>
    </source>
</evidence>
<comment type="caution">
    <text evidence="7">The sequence shown here is derived from an EMBL/GenBank/DDBJ whole genome shotgun (WGS) entry which is preliminary data.</text>
</comment>
<dbReference type="NCBIfam" id="TIGR02532">
    <property type="entry name" value="IV_pilin_GFxxxE"/>
    <property type="match status" value="1"/>
</dbReference>
<evidence type="ECO:0000256" key="5">
    <source>
        <dbReference type="ARBA" id="ARBA00023136"/>
    </source>
</evidence>
<keyword evidence="4 6" id="KW-1133">Transmembrane helix</keyword>
<dbReference type="GO" id="GO:0015628">
    <property type="term" value="P:protein secretion by the type II secretion system"/>
    <property type="evidence" value="ECO:0007669"/>
    <property type="project" value="InterPro"/>
</dbReference>
<dbReference type="RefSeq" id="WP_199870487.1">
    <property type="nucleotide sequence ID" value="NZ_JAAGPU010000027.1"/>
</dbReference>
<dbReference type="InterPro" id="IPR012902">
    <property type="entry name" value="N_methyl_site"/>
</dbReference>
<keyword evidence="5 6" id="KW-0472">Membrane</keyword>
<proteinExistence type="predicted"/>
<comment type="subcellular location">
    <subcellularLocation>
        <location evidence="1">Membrane</location>
        <topology evidence="1">Single-pass membrane protein</topology>
    </subcellularLocation>
</comment>
<sequence>MKNKKKKGFTLIELLAVVAIILILALIALPSLKGYKERANVSQAVASSKVLVNAVDTYNAAYAGEVGKNGNVADTIREDYKISKILEEAQTYVDSYISEQEQGKLRKLISTDLTVEELRTFVSENGNSENIIFKDGKVVLGK</sequence>
<dbReference type="PANTHER" id="PTHR30093">
    <property type="entry name" value="GENERAL SECRETION PATHWAY PROTEIN G"/>
    <property type="match status" value="1"/>
</dbReference>
<dbReference type="PRINTS" id="PR00813">
    <property type="entry name" value="BCTERIALGSPG"/>
</dbReference>
<evidence type="ECO:0000256" key="6">
    <source>
        <dbReference type="SAM" id="Phobius"/>
    </source>
</evidence>
<accession>A0A6M0H558</accession>
<dbReference type="GO" id="GO:0016020">
    <property type="term" value="C:membrane"/>
    <property type="evidence" value="ECO:0007669"/>
    <property type="project" value="UniProtKB-SubCell"/>
</dbReference>
<evidence type="ECO:0000256" key="4">
    <source>
        <dbReference type="ARBA" id="ARBA00022989"/>
    </source>
</evidence>
<reference evidence="7 8" key="1">
    <citation type="submission" date="2020-02" db="EMBL/GenBank/DDBJ databases">
        <title>Genome assembly of a novel Clostridium senegalense strain.</title>
        <authorList>
            <person name="Gupta T.B."/>
            <person name="Jauregui R."/>
            <person name="Maclean P."/>
            <person name="Nawarathana A."/>
            <person name="Brightwell G."/>
        </authorList>
    </citation>
    <scope>NUCLEOTIDE SEQUENCE [LARGE SCALE GENOMIC DNA]</scope>
    <source>
        <strain evidence="7 8">AGRFS4</strain>
    </source>
</reference>
<evidence type="ECO:0000313" key="7">
    <source>
        <dbReference type="EMBL" id="NEU05840.1"/>
    </source>
</evidence>
<dbReference type="GO" id="GO:0015627">
    <property type="term" value="C:type II protein secretion system complex"/>
    <property type="evidence" value="ECO:0007669"/>
    <property type="project" value="InterPro"/>
</dbReference>
<feature type="transmembrane region" description="Helical" evidence="6">
    <location>
        <begin position="12"/>
        <end position="32"/>
    </location>
</feature>
<protein>
    <submittedName>
        <fullName evidence="7">Prepilin-type N-terminal cleavage/methylation domain-containing protein</fullName>
    </submittedName>
</protein>